<dbReference type="InterPro" id="IPR037675">
    <property type="entry name" value="PIG-O_N"/>
</dbReference>
<evidence type="ECO:0000256" key="7">
    <source>
        <dbReference type="ARBA" id="ARBA00022824"/>
    </source>
</evidence>
<keyword evidence="5" id="KW-0808">Transferase</keyword>
<feature type="transmembrane region" description="Helical" evidence="11">
    <location>
        <begin position="737"/>
        <end position="759"/>
    </location>
</feature>
<comment type="caution">
    <text evidence="12">The sequence shown here is derived from an EMBL/GenBank/DDBJ whole genome shotgun (WGS) entry which is preliminary data.</text>
</comment>
<proteinExistence type="inferred from homology"/>
<evidence type="ECO:0000256" key="2">
    <source>
        <dbReference type="ARBA" id="ARBA00004687"/>
    </source>
</evidence>
<keyword evidence="7" id="KW-0256">Endoplasmic reticulum</keyword>
<name>A0AA88GYJ6_NAELO</name>
<feature type="transmembrane region" description="Helical" evidence="11">
    <location>
        <begin position="448"/>
        <end position="466"/>
    </location>
</feature>
<dbReference type="Pfam" id="PF01663">
    <property type="entry name" value="Phosphodiest"/>
    <property type="match status" value="1"/>
</dbReference>
<dbReference type="InterPro" id="IPR039524">
    <property type="entry name" value="PIGO/GPI13"/>
</dbReference>
<keyword evidence="13" id="KW-1185">Reference proteome</keyword>
<evidence type="ECO:0000256" key="1">
    <source>
        <dbReference type="ARBA" id="ARBA00004477"/>
    </source>
</evidence>
<keyword evidence="10" id="KW-0325">Glycoprotein</keyword>
<evidence type="ECO:0000256" key="5">
    <source>
        <dbReference type="ARBA" id="ARBA00022679"/>
    </source>
</evidence>
<dbReference type="AlphaFoldDB" id="A0AA88GYJ6"/>
<dbReference type="GO" id="GO:0006506">
    <property type="term" value="P:GPI anchor biosynthetic process"/>
    <property type="evidence" value="ECO:0007669"/>
    <property type="project" value="UniProtKB-KW"/>
</dbReference>
<dbReference type="CDD" id="cd16023">
    <property type="entry name" value="GPI_EPT_3"/>
    <property type="match status" value="1"/>
</dbReference>
<dbReference type="InterPro" id="IPR017850">
    <property type="entry name" value="Alkaline_phosphatase_core_sf"/>
</dbReference>
<evidence type="ECO:0000256" key="6">
    <source>
        <dbReference type="ARBA" id="ARBA00022692"/>
    </source>
</evidence>
<dbReference type="InterPro" id="IPR002591">
    <property type="entry name" value="Phosphodiest/P_Trfase"/>
</dbReference>
<feature type="transmembrane region" description="Helical" evidence="11">
    <location>
        <begin position="864"/>
        <end position="887"/>
    </location>
</feature>
<feature type="transmembrane region" description="Helical" evidence="11">
    <location>
        <begin position="1006"/>
        <end position="1026"/>
    </location>
</feature>
<evidence type="ECO:0000256" key="3">
    <source>
        <dbReference type="ARBA" id="ARBA00008695"/>
    </source>
</evidence>
<evidence type="ECO:0000256" key="11">
    <source>
        <dbReference type="SAM" id="Phobius"/>
    </source>
</evidence>
<dbReference type="PANTHER" id="PTHR23071">
    <property type="entry name" value="PHOSPHATIDYLINOSITOL GLYCAN"/>
    <property type="match status" value="1"/>
</dbReference>
<keyword evidence="6 11" id="KW-0812">Transmembrane</keyword>
<comment type="similarity">
    <text evidence="3">Belongs to the PIGG/PIGN/PIGO family. PIGO subfamily.</text>
</comment>
<dbReference type="GO" id="GO:0051377">
    <property type="term" value="F:mannose-ethanolamine phosphotransferase activity"/>
    <property type="evidence" value="ECO:0007669"/>
    <property type="project" value="InterPro"/>
</dbReference>
<dbReference type="GO" id="GO:0005789">
    <property type="term" value="C:endoplasmic reticulum membrane"/>
    <property type="evidence" value="ECO:0007669"/>
    <property type="project" value="UniProtKB-SubCell"/>
</dbReference>
<feature type="transmembrane region" description="Helical" evidence="11">
    <location>
        <begin position="842"/>
        <end position="858"/>
    </location>
</feature>
<gene>
    <name evidence="12" type="ORF">C9374_000543</name>
</gene>
<accession>A0AA88GYJ6</accession>
<feature type="transmembrane region" description="Helical" evidence="11">
    <location>
        <begin position="583"/>
        <end position="604"/>
    </location>
</feature>
<evidence type="ECO:0000313" key="13">
    <source>
        <dbReference type="Proteomes" id="UP000816034"/>
    </source>
</evidence>
<dbReference type="SUPFAM" id="SSF53649">
    <property type="entry name" value="Alkaline phosphatase-like"/>
    <property type="match status" value="1"/>
</dbReference>
<sequence>MITVIMSAIYFFTFKGFLVSRIILPNSKYKSKDHSWLHESSDPMITRKSQSSDTLRHSNLNIIILLIDALRFDFYDKLPYLSKLKSKYPEHTRVFKFVADAPTTTSQRLKSLTTGSLPTFLEALYNFNSEQVIEDNLISQLKTFNSNVVVLGDDTWKYLFNTSMYFNTHYLYPSFNVWDLHTVDNGILQHLNSELESFQKSENQRNMLIAHFLGVDHCGHRYGVNHLEMDLKLQQMNEMIENVTKSMVRNDTMILIFGDHGMNDNGDHGGNSNLEVDSLLFVYSPFQELFDNNFMSSSTNDSTTTTTHTTFMNVTTTTIIPTSIPQIDLVPTLSLLLNIPIPFVNLGKIIPTMIPKKWMMQPKDRLMMIQENAHQMYQYIEEYLTLDHSFIGREEWKRIQNHFQQANEQVASFISPKQHEQLNYKHYEIFIEEIVKVCRESWATFNNFYLYIGMGLLIGTLLLLVLEHLSLIHEMMSYPFSTIPLMSVIGSGVLMVLFKLVMKYNDEWMSSHNNNTTTTTTTTRTMYDLLIAPFSKQYEYYEMIHIILCFFTLLFGIYERFIHVMKIYPTRVQTWNLLSNLSTWIDLICVILYSISLFSNSFIIYEDRMVNYLLIFRVILFYFFQVNYLKPKRNASTTVRTTIHTTSPRTNFMTSSTNNSHITWNVMILLILLNQSSSMIRYRYHSSSFIDDNFTSIIFSNHFLMKLSYLIIIYYILREHLKGRCKYLTCSNNHESIISFVILNIYLPLSLTLVLSYYQFVNEGFVEISNIIAQGLYAFYLITLISTFIGLKRSSQQQGIYYTNTTTAEQQGTYTTTEQQGIYTTTTTSDIMSVVSTEKRTFLVYFFIISMSPLLILYDHRYLYTFVILLAQYHYYHVITCGSLLNIRSQQSQIIDIFLFSVQSYFSLGHQNSMTTIHWNSAFVGISNAHMIFSGILVMLNQFSFKILLTITLNLWIQSTDIHSTIKNSNITSTTTSTSSTNNNTKTNHTKFSESKTIALQNYCKFLLLNVCLLVTSMLCAFIQRRHLMTWDIFAPKFMFDALSTLIVCACIGVVSCII</sequence>
<feature type="transmembrane region" description="Helical" evidence="11">
    <location>
        <begin position="478"/>
        <end position="501"/>
    </location>
</feature>
<dbReference type="PANTHER" id="PTHR23071:SF1">
    <property type="entry name" value="GPI ETHANOLAMINE PHOSPHATE TRANSFERASE 3"/>
    <property type="match status" value="1"/>
</dbReference>
<dbReference type="Gene3D" id="3.40.720.10">
    <property type="entry name" value="Alkaline Phosphatase, subunit A"/>
    <property type="match status" value="1"/>
</dbReference>
<protein>
    <recommendedName>
        <fullName evidence="14">GPI ethanolamine phosphate transferase 3</fullName>
    </recommendedName>
</protein>
<evidence type="ECO:0000256" key="10">
    <source>
        <dbReference type="ARBA" id="ARBA00023180"/>
    </source>
</evidence>
<feature type="transmembrane region" description="Helical" evidence="11">
    <location>
        <begin position="610"/>
        <end position="629"/>
    </location>
</feature>
<feature type="transmembrane region" description="Helical" evidence="11">
    <location>
        <begin position="543"/>
        <end position="562"/>
    </location>
</feature>
<dbReference type="RefSeq" id="XP_044552371.1">
    <property type="nucleotide sequence ID" value="XM_044695179.1"/>
</dbReference>
<reference evidence="12 13" key="1">
    <citation type="journal article" date="2018" name="BMC Genomics">
        <title>The genome of Naegleria lovaniensis, the basis for a comparative approach to unravel pathogenicity factors of the human pathogenic amoeba N. fowleri.</title>
        <authorList>
            <person name="Liechti N."/>
            <person name="Schurch N."/>
            <person name="Bruggmann R."/>
            <person name="Wittwer M."/>
        </authorList>
    </citation>
    <scope>NUCLEOTIDE SEQUENCE [LARGE SCALE GENOMIC DNA]</scope>
    <source>
        <strain evidence="12 13">ATCC 30569</strain>
    </source>
</reference>
<evidence type="ECO:0000256" key="4">
    <source>
        <dbReference type="ARBA" id="ARBA00022502"/>
    </source>
</evidence>
<feature type="transmembrane region" description="Helical" evidence="11">
    <location>
        <begin position="1038"/>
        <end position="1058"/>
    </location>
</feature>
<dbReference type="EMBL" id="PYSW02000010">
    <property type="protein sequence ID" value="KAG2388379.1"/>
    <property type="molecule type" value="Genomic_DNA"/>
</dbReference>
<keyword evidence="9 11" id="KW-0472">Membrane</keyword>
<organism evidence="12 13">
    <name type="scientific">Naegleria lovaniensis</name>
    <name type="common">Amoeba</name>
    <dbReference type="NCBI Taxonomy" id="51637"/>
    <lineage>
        <taxon>Eukaryota</taxon>
        <taxon>Discoba</taxon>
        <taxon>Heterolobosea</taxon>
        <taxon>Tetramitia</taxon>
        <taxon>Eutetramitia</taxon>
        <taxon>Vahlkampfiidae</taxon>
        <taxon>Naegleria</taxon>
    </lineage>
</organism>
<evidence type="ECO:0000313" key="12">
    <source>
        <dbReference type="EMBL" id="KAG2388379.1"/>
    </source>
</evidence>
<feature type="transmembrane region" description="Helical" evidence="11">
    <location>
        <begin position="694"/>
        <end position="717"/>
    </location>
</feature>
<keyword evidence="4" id="KW-0337">GPI-anchor biosynthesis</keyword>
<feature type="transmembrane region" description="Helical" evidence="11">
    <location>
        <begin position="771"/>
        <end position="791"/>
    </location>
</feature>
<evidence type="ECO:0000256" key="9">
    <source>
        <dbReference type="ARBA" id="ARBA00023136"/>
    </source>
</evidence>
<dbReference type="Proteomes" id="UP000816034">
    <property type="component" value="Unassembled WGS sequence"/>
</dbReference>
<evidence type="ECO:0008006" key="14">
    <source>
        <dbReference type="Google" id="ProtNLM"/>
    </source>
</evidence>
<dbReference type="GeneID" id="68093005"/>
<evidence type="ECO:0000256" key="8">
    <source>
        <dbReference type="ARBA" id="ARBA00022989"/>
    </source>
</evidence>
<comment type="subcellular location">
    <subcellularLocation>
        <location evidence="1">Endoplasmic reticulum membrane</location>
        <topology evidence="1">Multi-pass membrane protein</topology>
    </subcellularLocation>
</comment>
<keyword evidence="8 11" id="KW-1133">Transmembrane helix</keyword>
<comment type="pathway">
    <text evidence="2">Glycolipid biosynthesis; glycosylphosphatidylinositol-anchor biosynthesis.</text>
</comment>